<evidence type="ECO:0000313" key="2">
    <source>
        <dbReference type="EMBL" id="KZP07808.1"/>
    </source>
</evidence>
<proteinExistence type="predicted"/>
<organism evidence="2 3">
    <name type="scientific">Athelia psychrophila</name>
    <dbReference type="NCBI Taxonomy" id="1759441"/>
    <lineage>
        <taxon>Eukaryota</taxon>
        <taxon>Fungi</taxon>
        <taxon>Dikarya</taxon>
        <taxon>Basidiomycota</taxon>
        <taxon>Agaricomycotina</taxon>
        <taxon>Agaricomycetes</taxon>
        <taxon>Agaricomycetidae</taxon>
        <taxon>Atheliales</taxon>
        <taxon>Atheliaceae</taxon>
        <taxon>Athelia</taxon>
    </lineage>
</organism>
<name>A0A165WQH8_9AGAM</name>
<dbReference type="EMBL" id="KV417739">
    <property type="protein sequence ID" value="KZP07808.1"/>
    <property type="molecule type" value="Genomic_DNA"/>
</dbReference>
<protein>
    <submittedName>
        <fullName evidence="2">Uncharacterized protein</fullName>
    </submittedName>
</protein>
<keyword evidence="1" id="KW-1133">Transmembrane helix</keyword>
<evidence type="ECO:0000313" key="3">
    <source>
        <dbReference type="Proteomes" id="UP000076532"/>
    </source>
</evidence>
<keyword evidence="3" id="KW-1185">Reference proteome</keyword>
<reference evidence="2 3" key="1">
    <citation type="journal article" date="2016" name="Mol. Biol. Evol.">
        <title>Comparative Genomics of Early-Diverging Mushroom-Forming Fungi Provides Insights into the Origins of Lignocellulose Decay Capabilities.</title>
        <authorList>
            <person name="Nagy L.G."/>
            <person name="Riley R."/>
            <person name="Tritt A."/>
            <person name="Adam C."/>
            <person name="Daum C."/>
            <person name="Floudas D."/>
            <person name="Sun H."/>
            <person name="Yadav J.S."/>
            <person name="Pangilinan J."/>
            <person name="Larsson K.H."/>
            <person name="Matsuura K."/>
            <person name="Barry K."/>
            <person name="Labutti K."/>
            <person name="Kuo R."/>
            <person name="Ohm R.A."/>
            <person name="Bhattacharya S.S."/>
            <person name="Shirouzu T."/>
            <person name="Yoshinaga Y."/>
            <person name="Martin F.M."/>
            <person name="Grigoriev I.V."/>
            <person name="Hibbett D.S."/>
        </authorList>
    </citation>
    <scope>NUCLEOTIDE SEQUENCE [LARGE SCALE GENOMIC DNA]</scope>
    <source>
        <strain evidence="2 3">CBS 109695</strain>
    </source>
</reference>
<sequence length="200" mass="21072">MFPGAPADSVIDNANIPPNGPVVYSAPAAKPCNFATCYTEDNCQFSIYFVGSGITIYTASFLTPANATFSIDNGQHIRTFTMGIQGPGPINNISAYTVTDLDLTPHLFTATVNNWTQANSQTNDSSLFFDYAVVSSSSSKPHSEPVGPIVGGVVGGTVLLFALACCFFYMKKRSGKATNSAKEATDSARTVTAIVISRGT</sequence>
<dbReference type="AlphaFoldDB" id="A0A165WQH8"/>
<gene>
    <name evidence="2" type="ORF">FIBSPDRAFT_875062</name>
</gene>
<accession>A0A165WQH8</accession>
<evidence type="ECO:0000256" key="1">
    <source>
        <dbReference type="SAM" id="Phobius"/>
    </source>
</evidence>
<keyword evidence="1" id="KW-0472">Membrane</keyword>
<dbReference type="Proteomes" id="UP000076532">
    <property type="component" value="Unassembled WGS sequence"/>
</dbReference>
<feature type="transmembrane region" description="Helical" evidence="1">
    <location>
        <begin position="146"/>
        <end position="170"/>
    </location>
</feature>
<keyword evidence="1" id="KW-0812">Transmembrane</keyword>